<gene>
    <name evidence="1" type="ORF">PACLA_8A047186</name>
</gene>
<evidence type="ECO:0000313" key="2">
    <source>
        <dbReference type="Proteomes" id="UP001152795"/>
    </source>
</evidence>
<dbReference type="AlphaFoldDB" id="A0A6S7HMR2"/>
<reference evidence="1" key="1">
    <citation type="submission" date="2020-04" db="EMBL/GenBank/DDBJ databases">
        <authorList>
            <person name="Alioto T."/>
            <person name="Alioto T."/>
            <person name="Gomez Garrido J."/>
        </authorList>
    </citation>
    <scope>NUCLEOTIDE SEQUENCE</scope>
    <source>
        <strain evidence="1">A484AB</strain>
    </source>
</reference>
<name>A0A6S7HMR2_PARCT</name>
<proteinExistence type="predicted"/>
<comment type="caution">
    <text evidence="1">The sequence shown here is derived from an EMBL/GenBank/DDBJ whole genome shotgun (WGS) entry which is preliminary data.</text>
</comment>
<organism evidence="1 2">
    <name type="scientific">Paramuricea clavata</name>
    <name type="common">Red gorgonian</name>
    <name type="synonym">Violescent sea-whip</name>
    <dbReference type="NCBI Taxonomy" id="317549"/>
    <lineage>
        <taxon>Eukaryota</taxon>
        <taxon>Metazoa</taxon>
        <taxon>Cnidaria</taxon>
        <taxon>Anthozoa</taxon>
        <taxon>Octocorallia</taxon>
        <taxon>Malacalcyonacea</taxon>
        <taxon>Plexauridae</taxon>
        <taxon>Paramuricea</taxon>
    </lineage>
</organism>
<accession>A0A6S7HMR2</accession>
<dbReference type="Proteomes" id="UP001152795">
    <property type="component" value="Unassembled WGS sequence"/>
</dbReference>
<evidence type="ECO:0000313" key="1">
    <source>
        <dbReference type="EMBL" id="CAB4005639.1"/>
    </source>
</evidence>
<dbReference type="EMBL" id="CACRXK020005255">
    <property type="protein sequence ID" value="CAB4005639.1"/>
    <property type="molecule type" value="Genomic_DNA"/>
</dbReference>
<sequence length="158" mass="17820">MLYGEEFVVYNVHSLVHLAAETEVYGSLDACSAFEFENYMQQLKKMVRSGNNPIVQIAKRLGELSLSKIGEPEEKNVISVKKANEVYVLNEHSCCEVIETTIVQTERHFTCRAYKTTALYHSPCDSRLVGVYKANAEQTTIKVLTSGQKSDHVSPWTK</sequence>
<protein>
    <submittedName>
        <fullName evidence="1">Uncharacterized protein</fullName>
    </submittedName>
</protein>
<keyword evidence="2" id="KW-1185">Reference proteome</keyword>
<dbReference type="OrthoDB" id="10015795at2759"/>